<evidence type="ECO:0000313" key="2">
    <source>
        <dbReference type="Proteomes" id="UP000249645"/>
    </source>
</evidence>
<proteinExistence type="predicted"/>
<dbReference type="AlphaFoldDB" id="A0A2W5EQX0"/>
<reference evidence="1 2" key="1">
    <citation type="submission" date="2017-11" db="EMBL/GenBank/DDBJ databases">
        <title>Infants hospitalized years apart are colonized by the same room-sourced microbial strains.</title>
        <authorList>
            <person name="Brooks B."/>
            <person name="Olm M.R."/>
            <person name="Firek B.A."/>
            <person name="Baker R."/>
            <person name="Thomas B.C."/>
            <person name="Morowitz M.J."/>
            <person name="Banfield J.F."/>
        </authorList>
    </citation>
    <scope>NUCLEOTIDE SEQUENCE [LARGE SCALE GENOMIC DNA]</scope>
    <source>
        <strain evidence="1">S2_009_000_R2_76</strain>
    </source>
</reference>
<comment type="caution">
    <text evidence="1">The sequence shown here is derived from an EMBL/GenBank/DDBJ whole genome shotgun (WGS) entry which is preliminary data.</text>
</comment>
<protein>
    <submittedName>
        <fullName evidence="1">Uncharacterized protein</fullName>
    </submittedName>
</protein>
<name>A0A2W5EQX0_9SPHI</name>
<dbReference type="Proteomes" id="UP000249645">
    <property type="component" value="Unassembled WGS sequence"/>
</dbReference>
<evidence type="ECO:0000313" key="1">
    <source>
        <dbReference type="EMBL" id="PZP46425.1"/>
    </source>
</evidence>
<gene>
    <name evidence="1" type="ORF">DI598_12120</name>
</gene>
<organism evidence="1 2">
    <name type="scientific">Pseudopedobacter saltans</name>
    <dbReference type="NCBI Taxonomy" id="151895"/>
    <lineage>
        <taxon>Bacteria</taxon>
        <taxon>Pseudomonadati</taxon>
        <taxon>Bacteroidota</taxon>
        <taxon>Sphingobacteriia</taxon>
        <taxon>Sphingobacteriales</taxon>
        <taxon>Sphingobacteriaceae</taxon>
        <taxon>Pseudopedobacter</taxon>
    </lineage>
</organism>
<sequence length="73" mass="8387">MANESIIIHAQNTITYQYQARYHSNGYNMILLMDGTGNSTYEKYPTYLLDSSVAKTGEDKWAKQRSAFLLMDN</sequence>
<accession>A0A2W5EQX0</accession>
<dbReference type="EMBL" id="QFOI01000225">
    <property type="protein sequence ID" value="PZP46425.1"/>
    <property type="molecule type" value="Genomic_DNA"/>
</dbReference>